<dbReference type="AlphaFoldDB" id="A0AAU9ARY3"/>
<evidence type="ECO:0000313" key="2">
    <source>
        <dbReference type="EMBL" id="BAV99928.1"/>
    </source>
</evidence>
<dbReference type="RefSeq" id="WP_096381436.1">
    <property type="nucleotide sequence ID" value="NZ_AP014940.1"/>
</dbReference>
<sequence length="111" mass="11762">MAVQVLPIIKAVVPYVAQIATVAIPAFTSKPAEAVKSDPVVGKQIEELQTAATQNAQSIHVLAEKLQQAMQGVEAAAQDARKQVTAYKTMLFAALGLSALSMLLSAYLLIR</sequence>
<organism evidence="2 3">
    <name type="scientific">Lysobacter enzymogenes</name>
    <dbReference type="NCBI Taxonomy" id="69"/>
    <lineage>
        <taxon>Bacteria</taxon>
        <taxon>Pseudomonadati</taxon>
        <taxon>Pseudomonadota</taxon>
        <taxon>Gammaproteobacteria</taxon>
        <taxon>Lysobacterales</taxon>
        <taxon>Lysobacteraceae</taxon>
        <taxon>Lysobacter</taxon>
    </lineage>
</organism>
<keyword evidence="1" id="KW-0472">Membrane</keyword>
<evidence type="ECO:0000256" key="1">
    <source>
        <dbReference type="SAM" id="Phobius"/>
    </source>
</evidence>
<protein>
    <submittedName>
        <fullName evidence="2">Uncharacterized protein</fullName>
    </submittedName>
</protein>
<evidence type="ECO:0000313" key="3">
    <source>
        <dbReference type="Proteomes" id="UP000218824"/>
    </source>
</evidence>
<dbReference type="GeneID" id="83066226"/>
<feature type="transmembrane region" description="Helical" evidence="1">
    <location>
        <begin position="90"/>
        <end position="110"/>
    </location>
</feature>
<keyword evidence="1" id="KW-1133">Transmembrane helix</keyword>
<dbReference type="KEGG" id="lem:LEN_4441"/>
<gene>
    <name evidence="2" type="ORF">LEN_4441</name>
</gene>
<name>A0AAU9ARY3_LYSEN</name>
<reference evidence="2 3" key="1">
    <citation type="journal article" date="2017" name="DNA Res.">
        <title>Complete genome sequence and expression profile of the commercial lytic enzyme producer Lysobacter enzymogenes M497-1.</title>
        <authorList>
            <person name="Takami H."/>
            <person name="Toyoda A."/>
            <person name="Uchiyama I."/>
            <person name="Itoh T."/>
            <person name="Takaki Y."/>
            <person name="Arai W."/>
            <person name="Nishi S."/>
            <person name="Kawai M."/>
            <person name="Shinya K."/>
            <person name="Ikeda H."/>
        </authorList>
    </citation>
    <scope>NUCLEOTIDE SEQUENCE [LARGE SCALE GENOMIC DNA]</scope>
    <source>
        <strain evidence="2 3">M497-1</strain>
    </source>
</reference>
<proteinExistence type="predicted"/>
<keyword evidence="1" id="KW-0812">Transmembrane</keyword>
<accession>A0AAU9ARY3</accession>
<dbReference type="EMBL" id="AP014940">
    <property type="protein sequence ID" value="BAV99928.1"/>
    <property type="molecule type" value="Genomic_DNA"/>
</dbReference>
<dbReference type="Proteomes" id="UP000218824">
    <property type="component" value="Chromosome"/>
</dbReference>